<evidence type="ECO:0000256" key="1">
    <source>
        <dbReference type="ARBA" id="ARBA00022679"/>
    </source>
</evidence>
<dbReference type="Pfam" id="PF13650">
    <property type="entry name" value="Asp_protease_2"/>
    <property type="match status" value="1"/>
</dbReference>
<feature type="domain" description="Integrase catalytic" evidence="8">
    <location>
        <begin position="607"/>
        <end position="789"/>
    </location>
</feature>
<proteinExistence type="predicted"/>
<dbReference type="PROSITE" id="PS50994">
    <property type="entry name" value="INTEGRASE"/>
    <property type="match status" value="1"/>
</dbReference>
<feature type="region of interest" description="Disordered" evidence="6">
    <location>
        <begin position="59"/>
        <end position="104"/>
    </location>
</feature>
<dbReference type="Gene3D" id="3.30.420.10">
    <property type="entry name" value="Ribonuclease H-like superfamily/Ribonuclease H"/>
    <property type="match status" value="1"/>
</dbReference>
<keyword evidence="1" id="KW-0808">Transferase</keyword>
<dbReference type="GO" id="GO:0016779">
    <property type="term" value="F:nucleotidyltransferase activity"/>
    <property type="evidence" value="ECO:0007669"/>
    <property type="project" value="UniProtKB-KW"/>
</dbReference>
<keyword evidence="10" id="KW-1185">Reference proteome</keyword>
<gene>
    <name evidence="9" type="ORF">Pfra01_001854800</name>
</gene>
<dbReference type="SUPFAM" id="SSF57756">
    <property type="entry name" value="Retrovirus zinc finger-like domains"/>
    <property type="match status" value="1"/>
</dbReference>
<dbReference type="SMART" id="SM00343">
    <property type="entry name" value="ZnF_C2HC"/>
    <property type="match status" value="1"/>
</dbReference>
<dbReference type="Proteomes" id="UP001165121">
    <property type="component" value="Unassembled WGS sequence"/>
</dbReference>
<dbReference type="InterPro" id="IPR043502">
    <property type="entry name" value="DNA/RNA_pol_sf"/>
</dbReference>
<dbReference type="InterPro" id="IPR001584">
    <property type="entry name" value="Integrase_cat-core"/>
</dbReference>
<dbReference type="GO" id="GO:0008270">
    <property type="term" value="F:zinc ion binding"/>
    <property type="evidence" value="ECO:0007669"/>
    <property type="project" value="UniProtKB-KW"/>
</dbReference>
<dbReference type="EMBL" id="BSXT01002295">
    <property type="protein sequence ID" value="GMF48236.1"/>
    <property type="molecule type" value="Genomic_DNA"/>
</dbReference>
<dbReference type="GO" id="GO:0004519">
    <property type="term" value="F:endonuclease activity"/>
    <property type="evidence" value="ECO:0007669"/>
    <property type="project" value="UniProtKB-KW"/>
</dbReference>
<dbReference type="SUPFAM" id="SSF53098">
    <property type="entry name" value="Ribonuclease H-like"/>
    <property type="match status" value="1"/>
</dbReference>
<dbReference type="InterPro" id="IPR012337">
    <property type="entry name" value="RNaseH-like_sf"/>
</dbReference>
<evidence type="ECO:0000256" key="6">
    <source>
        <dbReference type="SAM" id="MobiDB-lite"/>
    </source>
</evidence>
<keyword evidence="5" id="KW-0862">Zinc</keyword>
<dbReference type="InterPro" id="IPR036397">
    <property type="entry name" value="RNaseH_sf"/>
</dbReference>
<dbReference type="InterPro" id="IPR000477">
    <property type="entry name" value="RT_dom"/>
</dbReference>
<dbReference type="CDD" id="cd01647">
    <property type="entry name" value="RT_LTR"/>
    <property type="match status" value="1"/>
</dbReference>
<dbReference type="InterPro" id="IPR050951">
    <property type="entry name" value="Retrovirus_Pol_polyprotein"/>
</dbReference>
<comment type="caution">
    <text evidence="9">The sequence shown here is derived from an EMBL/GenBank/DDBJ whole genome shotgun (WGS) entry which is preliminary data.</text>
</comment>
<accession>A0A9W7D0L3</accession>
<dbReference type="InterPro" id="IPR043128">
    <property type="entry name" value="Rev_trsase/Diguanyl_cyclase"/>
</dbReference>
<dbReference type="GO" id="GO:0015074">
    <property type="term" value="P:DNA integration"/>
    <property type="evidence" value="ECO:0007669"/>
    <property type="project" value="InterPro"/>
</dbReference>
<feature type="compositionally biased region" description="Basic and acidic residues" evidence="6">
    <location>
        <begin position="59"/>
        <end position="72"/>
    </location>
</feature>
<evidence type="ECO:0000256" key="3">
    <source>
        <dbReference type="ARBA" id="ARBA00022722"/>
    </source>
</evidence>
<keyword evidence="2" id="KW-0548">Nucleotidyltransferase</keyword>
<evidence type="ECO:0000313" key="9">
    <source>
        <dbReference type="EMBL" id="GMF48236.1"/>
    </source>
</evidence>
<protein>
    <submittedName>
        <fullName evidence="9">Unnamed protein product</fullName>
    </submittedName>
</protein>
<dbReference type="SUPFAM" id="SSF56672">
    <property type="entry name" value="DNA/RNA polymerases"/>
    <property type="match status" value="1"/>
</dbReference>
<dbReference type="PANTHER" id="PTHR37984:SF5">
    <property type="entry name" value="PROTEIN NYNRIN-LIKE"/>
    <property type="match status" value="1"/>
</dbReference>
<dbReference type="SUPFAM" id="SSF50630">
    <property type="entry name" value="Acid proteases"/>
    <property type="match status" value="1"/>
</dbReference>
<dbReference type="Gene3D" id="2.40.70.10">
    <property type="entry name" value="Acid Proteases"/>
    <property type="match status" value="1"/>
</dbReference>
<evidence type="ECO:0000256" key="5">
    <source>
        <dbReference type="PROSITE-ProRule" id="PRU00047"/>
    </source>
</evidence>
<evidence type="ECO:0000259" key="7">
    <source>
        <dbReference type="PROSITE" id="PS50158"/>
    </source>
</evidence>
<feature type="compositionally biased region" description="Low complexity" evidence="6">
    <location>
        <begin position="90"/>
        <end position="100"/>
    </location>
</feature>
<dbReference type="PROSITE" id="PS50158">
    <property type="entry name" value="ZF_CCHC"/>
    <property type="match status" value="1"/>
</dbReference>
<feature type="domain" description="CCHC-type" evidence="7">
    <location>
        <begin position="107"/>
        <end position="122"/>
    </location>
</feature>
<keyword evidence="4" id="KW-0255">Endonuclease</keyword>
<dbReference type="Pfam" id="PF00078">
    <property type="entry name" value="RVT_1"/>
    <property type="match status" value="1"/>
</dbReference>
<sequence length="889" mass="98856">MILLDKDYTSKFMLLLSQSSMELPEMAKRWFYQQNLRGDTSCHISQNNPKTLQAAIEHAQRFEDARSTRPRDTVQPVQPAGNKKPGRASTAPTTRPTTDPTKPPIICHRCGEPGHIAPACPNRGTTGMQKKQMPTIWSHSVSTFVDCGASFNAITPQLVEKLGLVVKDYIKPVSIRVGGGKEFVILRKVVTFKCRIPGFSPYASRALVMEVPENKDVLLGMPWVITMNPDIDWAARTISSRNSSAVLAFCQCVPVQAAARIGGRRTRCSTASKGLSNTEVLRYYRQYDYNSAHGSTRSPSKAQLAWEALRSSPAYLLLCKFKSELFREELPSVPPVREGLMEASIELTDDTPVHRKQFPLSAAQKEAIRLWTQEMLAAQIIRKTASPYCSPTFCVRKCSEKWRIVHDLRGLNVKMRVPANPTPRKEEIYRAMANSKRFSAMDLLWGFYQVGLREDSIPYTAFSTPDGLYEYLVTPMGVSSSPSCFNRLVQAVFSDQQSFCQTYFDNIFVFTPTDSVEEHITALEKVVQRCVDQRRYIKLSKCKFCADEIPCLRDFIGRAGVRMAQPNAVSSRTGQCPAQNTSSNHFSGPASTFFGSVVIPPLSLHHSQNSPRDISIDFMASLPTTSTGCDAVMVIVDRLTKRALLIPTSTQASTLDTTKLFCSAYQPLHGLPRSIVSDRDSTFTVMGHTHNSEEEATLANPGPITFTSKFWAGIMKLQNSGLHLSTAFRPSTDGQSDVTNIFIIEYLRHFLEPHQTDWDSYLPLGEFAYNSRAHSTTGMAPFVADLGYLPRSVGDLALNTNLDVTRPASRFVEHQSAILTAAQDAMATAQRSWHRYYDRNHPAVAFTVNDKGLLDTKNLVIAHTGSAYLGRDLSDHTASRLSPATIPTA</sequence>
<dbReference type="Gene3D" id="3.30.70.270">
    <property type="match status" value="1"/>
</dbReference>
<dbReference type="InterPro" id="IPR001878">
    <property type="entry name" value="Znf_CCHC"/>
</dbReference>
<name>A0A9W7D0L3_9STRA</name>
<dbReference type="Gene3D" id="3.10.10.10">
    <property type="entry name" value="HIV Type 1 Reverse Transcriptase, subunit A, domain 1"/>
    <property type="match status" value="1"/>
</dbReference>
<dbReference type="InterPro" id="IPR036875">
    <property type="entry name" value="Znf_CCHC_sf"/>
</dbReference>
<keyword evidence="4" id="KW-0378">Hydrolase</keyword>
<keyword evidence="5" id="KW-0863">Zinc-finger</keyword>
<evidence type="ECO:0000256" key="2">
    <source>
        <dbReference type="ARBA" id="ARBA00022695"/>
    </source>
</evidence>
<dbReference type="CDD" id="cd00303">
    <property type="entry name" value="retropepsin_like"/>
    <property type="match status" value="1"/>
</dbReference>
<dbReference type="Gene3D" id="4.10.60.10">
    <property type="entry name" value="Zinc finger, CCHC-type"/>
    <property type="match status" value="1"/>
</dbReference>
<dbReference type="PANTHER" id="PTHR37984">
    <property type="entry name" value="PROTEIN CBG26694"/>
    <property type="match status" value="1"/>
</dbReference>
<dbReference type="AlphaFoldDB" id="A0A9W7D0L3"/>
<keyword evidence="5" id="KW-0479">Metal-binding</keyword>
<dbReference type="InterPro" id="IPR021109">
    <property type="entry name" value="Peptidase_aspartic_dom_sf"/>
</dbReference>
<dbReference type="Pfam" id="PF00098">
    <property type="entry name" value="zf-CCHC"/>
    <property type="match status" value="1"/>
</dbReference>
<evidence type="ECO:0000313" key="10">
    <source>
        <dbReference type="Proteomes" id="UP001165121"/>
    </source>
</evidence>
<organism evidence="9 10">
    <name type="scientific">Phytophthora fragariaefolia</name>
    <dbReference type="NCBI Taxonomy" id="1490495"/>
    <lineage>
        <taxon>Eukaryota</taxon>
        <taxon>Sar</taxon>
        <taxon>Stramenopiles</taxon>
        <taxon>Oomycota</taxon>
        <taxon>Peronosporomycetes</taxon>
        <taxon>Peronosporales</taxon>
        <taxon>Peronosporaceae</taxon>
        <taxon>Phytophthora</taxon>
    </lineage>
</organism>
<reference evidence="9" key="1">
    <citation type="submission" date="2023-04" db="EMBL/GenBank/DDBJ databases">
        <title>Phytophthora fragariaefolia NBRC 109709.</title>
        <authorList>
            <person name="Ichikawa N."/>
            <person name="Sato H."/>
            <person name="Tonouchi N."/>
        </authorList>
    </citation>
    <scope>NUCLEOTIDE SEQUENCE</scope>
    <source>
        <strain evidence="9">NBRC 109709</strain>
    </source>
</reference>
<evidence type="ECO:0000259" key="8">
    <source>
        <dbReference type="PROSITE" id="PS50994"/>
    </source>
</evidence>
<dbReference type="GO" id="GO:0003676">
    <property type="term" value="F:nucleic acid binding"/>
    <property type="evidence" value="ECO:0007669"/>
    <property type="project" value="InterPro"/>
</dbReference>
<keyword evidence="3" id="KW-0540">Nuclease</keyword>
<evidence type="ECO:0000256" key="4">
    <source>
        <dbReference type="ARBA" id="ARBA00022759"/>
    </source>
</evidence>